<dbReference type="FunFam" id="3.20.20.140:FF:000005">
    <property type="entry name" value="TatD family hydrolase"/>
    <property type="match status" value="1"/>
</dbReference>
<dbReference type="InterPro" id="IPR032466">
    <property type="entry name" value="Metal_Hydrolase"/>
</dbReference>
<evidence type="ECO:0000256" key="2">
    <source>
        <dbReference type="ARBA" id="ARBA00022723"/>
    </source>
</evidence>
<dbReference type="GO" id="GO:0004536">
    <property type="term" value="F:DNA nuclease activity"/>
    <property type="evidence" value="ECO:0007669"/>
    <property type="project" value="InterPro"/>
</dbReference>
<feature type="binding site" evidence="4">
    <location>
        <position position="197"/>
    </location>
    <ligand>
        <name>a divalent metal cation</name>
        <dbReference type="ChEBI" id="CHEBI:60240"/>
        <label>1</label>
    </ligand>
</feature>
<dbReference type="GO" id="GO:0005829">
    <property type="term" value="C:cytosol"/>
    <property type="evidence" value="ECO:0007669"/>
    <property type="project" value="TreeGrafter"/>
</dbReference>
<keyword evidence="3" id="KW-0378">Hydrolase</keyword>
<dbReference type="InterPro" id="IPR015991">
    <property type="entry name" value="TatD/YcfH-like"/>
</dbReference>
<keyword evidence="6" id="KW-1185">Reference proteome</keyword>
<evidence type="ECO:0000256" key="4">
    <source>
        <dbReference type="PIRSR" id="PIRSR005902-1"/>
    </source>
</evidence>
<evidence type="ECO:0000313" key="6">
    <source>
        <dbReference type="Proteomes" id="UP000030428"/>
    </source>
</evidence>
<dbReference type="PROSITE" id="PS01091">
    <property type="entry name" value="TATD_3"/>
    <property type="match status" value="1"/>
</dbReference>
<feature type="binding site" evidence="4">
    <location>
        <position position="147"/>
    </location>
    <ligand>
        <name>a divalent metal cation</name>
        <dbReference type="ChEBI" id="CHEBI:60240"/>
        <label>2</label>
    </ligand>
</feature>
<feature type="binding site" evidence="4">
    <location>
        <position position="122"/>
    </location>
    <ligand>
        <name>a divalent metal cation</name>
        <dbReference type="ChEBI" id="CHEBI:60240"/>
        <label>2</label>
    </ligand>
</feature>
<dbReference type="CDD" id="cd01310">
    <property type="entry name" value="TatD_DNAse"/>
    <property type="match status" value="1"/>
</dbReference>
<dbReference type="Pfam" id="PF01026">
    <property type="entry name" value="TatD_DNase"/>
    <property type="match status" value="1"/>
</dbReference>
<dbReference type="PIRSF" id="PIRSF005902">
    <property type="entry name" value="DNase_TatD"/>
    <property type="match status" value="1"/>
</dbReference>
<name>A0A4E0QRY1_9GAMM</name>
<comment type="caution">
    <text evidence="5">The sequence shown here is derived from an EMBL/GenBank/DDBJ whole genome shotgun (WGS) entry which is preliminary data.</text>
</comment>
<comment type="similarity">
    <text evidence="1">Belongs to the metallo-dependent hydrolases superfamily. TatD-type hydrolase family.</text>
</comment>
<feature type="binding site" evidence="4">
    <location>
        <position position="8"/>
    </location>
    <ligand>
        <name>a divalent metal cation</name>
        <dbReference type="ChEBI" id="CHEBI:60240"/>
        <label>1</label>
    </ligand>
</feature>
<dbReference type="InterPro" id="IPR018228">
    <property type="entry name" value="DNase_TatD-rel_CS"/>
</dbReference>
<reference evidence="5 6" key="1">
    <citation type="journal article" date="2016" name="Front. Microbiol.">
        <title>Single-Cell (Meta-)Genomics of a Dimorphic Candidatus Thiomargarita nelsonii Reveals Genomic Plasticity.</title>
        <authorList>
            <person name="Flood B.E."/>
            <person name="Fliss P."/>
            <person name="Jones D.S."/>
            <person name="Dick G.J."/>
            <person name="Jain S."/>
            <person name="Kaster A.K."/>
            <person name="Winkel M."/>
            <person name="Mussmann M."/>
            <person name="Bailey J."/>
        </authorList>
    </citation>
    <scope>NUCLEOTIDE SEQUENCE [LARGE SCALE GENOMIC DNA]</scope>
    <source>
        <strain evidence="5">Hydrate Ridge</strain>
    </source>
</reference>
<keyword evidence="2 4" id="KW-0479">Metal-binding</keyword>
<evidence type="ECO:0000313" key="5">
    <source>
        <dbReference type="EMBL" id="TGO03559.1"/>
    </source>
</evidence>
<dbReference type="PANTHER" id="PTHR46124">
    <property type="entry name" value="D-AMINOACYL-TRNA DEACYLASE"/>
    <property type="match status" value="1"/>
</dbReference>
<dbReference type="GO" id="GO:0016788">
    <property type="term" value="F:hydrolase activity, acting on ester bonds"/>
    <property type="evidence" value="ECO:0007669"/>
    <property type="project" value="InterPro"/>
</dbReference>
<sequence length="250" mass="27684">MLVDSHCHLDLIVGHHPDTLVADAQTQGVNYFLSVSIDLEHFPTLLGIAQRMDNVFASVGIHPNTSNDVDVKTLTALADDPNIIAIGETGLDYFRNKGAGQEQRFRTHIQAAKETKKPLIVHSRDAPKETLRILREENAAAVGGIMHCFVEDWEMAQQAMEMGFYISFSGIVTFKNAKTVQAVAKQVPLDRLLVETDAPYLAPVPHRGKTNQPAYVKHVAQFIADLRGETFETIAGVTTENFFRLFRSAA</sequence>
<dbReference type="PROSITE" id="PS01137">
    <property type="entry name" value="TATD_1"/>
    <property type="match status" value="1"/>
</dbReference>
<dbReference type="Gene3D" id="3.20.20.140">
    <property type="entry name" value="Metal-dependent hydrolases"/>
    <property type="match status" value="1"/>
</dbReference>
<dbReference type="NCBIfam" id="TIGR00010">
    <property type="entry name" value="YchF/TatD family DNA exonuclease"/>
    <property type="match status" value="1"/>
</dbReference>
<dbReference type="InterPro" id="IPR001130">
    <property type="entry name" value="TatD-like"/>
</dbReference>
<evidence type="ECO:0000256" key="3">
    <source>
        <dbReference type="ARBA" id="ARBA00022801"/>
    </source>
</evidence>
<protein>
    <submittedName>
        <fullName evidence="5">Uncharacterized protein</fullName>
    </submittedName>
</protein>
<dbReference type="Proteomes" id="UP000030428">
    <property type="component" value="Unassembled WGS sequence"/>
</dbReference>
<evidence type="ECO:0000256" key="1">
    <source>
        <dbReference type="ARBA" id="ARBA00009275"/>
    </source>
</evidence>
<feature type="binding site" evidence="4">
    <location>
        <position position="6"/>
    </location>
    <ligand>
        <name>a divalent metal cation</name>
        <dbReference type="ChEBI" id="CHEBI:60240"/>
        <label>1</label>
    </ligand>
</feature>
<feature type="binding site" evidence="4">
    <location>
        <position position="88"/>
    </location>
    <ligand>
        <name>a divalent metal cation</name>
        <dbReference type="ChEBI" id="CHEBI:60240"/>
        <label>1</label>
    </ligand>
</feature>
<gene>
    <name evidence="5" type="ORF">PN36_03950</name>
</gene>
<accession>A0A4E0QRY1</accession>
<dbReference type="EMBL" id="JSZA02000011">
    <property type="protein sequence ID" value="TGO03559.1"/>
    <property type="molecule type" value="Genomic_DNA"/>
</dbReference>
<dbReference type="GO" id="GO:0046872">
    <property type="term" value="F:metal ion binding"/>
    <property type="evidence" value="ECO:0007669"/>
    <property type="project" value="UniProtKB-KW"/>
</dbReference>
<dbReference type="AlphaFoldDB" id="A0A4E0QRY1"/>
<dbReference type="SUPFAM" id="SSF51556">
    <property type="entry name" value="Metallo-dependent hydrolases"/>
    <property type="match status" value="1"/>
</dbReference>
<proteinExistence type="inferred from homology"/>
<organism evidence="5 6">
    <name type="scientific">Candidatus Thiomargarita nelsonii</name>
    <dbReference type="NCBI Taxonomy" id="1003181"/>
    <lineage>
        <taxon>Bacteria</taxon>
        <taxon>Pseudomonadati</taxon>
        <taxon>Pseudomonadota</taxon>
        <taxon>Gammaproteobacteria</taxon>
        <taxon>Thiotrichales</taxon>
        <taxon>Thiotrichaceae</taxon>
        <taxon>Thiomargarita</taxon>
    </lineage>
</organism>
<dbReference type="PANTHER" id="PTHR46124:SF2">
    <property type="entry name" value="D-AMINOACYL-TRNA DEACYLASE"/>
    <property type="match status" value="1"/>
</dbReference>